<dbReference type="Pfam" id="PF00106">
    <property type="entry name" value="adh_short"/>
    <property type="match status" value="1"/>
</dbReference>
<dbReference type="SUPFAM" id="SSF51735">
    <property type="entry name" value="NAD(P)-binding Rossmann-fold domains"/>
    <property type="match status" value="1"/>
</dbReference>
<dbReference type="NCBIfam" id="NF009466">
    <property type="entry name" value="PRK12826.1-2"/>
    <property type="match status" value="1"/>
</dbReference>
<dbReference type="PRINTS" id="PR00080">
    <property type="entry name" value="SDRFAMILY"/>
</dbReference>
<dbReference type="PRINTS" id="PR00081">
    <property type="entry name" value="GDHRDH"/>
</dbReference>
<evidence type="ECO:0000256" key="1">
    <source>
        <dbReference type="ARBA" id="ARBA00006484"/>
    </source>
</evidence>
<gene>
    <name evidence="5" type="ORF">FTW19_20150</name>
</gene>
<reference evidence="5 6" key="1">
    <citation type="submission" date="2019-08" db="EMBL/GenBank/DDBJ databases">
        <title>Complete genome sequence of Terriglobus albidus strain ORNL.</title>
        <authorList>
            <person name="Podar M."/>
        </authorList>
    </citation>
    <scope>NUCLEOTIDE SEQUENCE [LARGE SCALE GENOMIC DNA]</scope>
    <source>
        <strain evidence="5 6">ORNL</strain>
    </source>
</reference>
<keyword evidence="2" id="KW-0560">Oxidoreductase</keyword>
<feature type="domain" description="Ketoreductase" evidence="4">
    <location>
        <begin position="28"/>
        <end position="209"/>
    </location>
</feature>
<dbReference type="InterPro" id="IPR002347">
    <property type="entry name" value="SDR_fam"/>
</dbReference>
<dbReference type="InterPro" id="IPR057326">
    <property type="entry name" value="KR_dom"/>
</dbReference>
<comment type="similarity">
    <text evidence="1 3">Belongs to the short-chain dehydrogenases/reductases (SDR) family.</text>
</comment>
<dbReference type="InterPro" id="IPR020904">
    <property type="entry name" value="Sc_DH/Rdtase_CS"/>
</dbReference>
<dbReference type="PROSITE" id="PS00061">
    <property type="entry name" value="ADH_SHORT"/>
    <property type="match status" value="1"/>
</dbReference>
<dbReference type="Proteomes" id="UP000321820">
    <property type="component" value="Chromosome"/>
</dbReference>
<dbReference type="GO" id="GO:0032787">
    <property type="term" value="P:monocarboxylic acid metabolic process"/>
    <property type="evidence" value="ECO:0007669"/>
    <property type="project" value="UniProtKB-ARBA"/>
</dbReference>
<protein>
    <submittedName>
        <fullName evidence="5">3-oxoacyl-ACP reductase FabG</fullName>
    </submittedName>
</protein>
<dbReference type="EMBL" id="CP042806">
    <property type="protein sequence ID" value="QEE30089.1"/>
    <property type="molecule type" value="Genomic_DNA"/>
</dbReference>
<organism evidence="5 6">
    <name type="scientific">Terriglobus albidus</name>
    <dbReference type="NCBI Taxonomy" id="1592106"/>
    <lineage>
        <taxon>Bacteria</taxon>
        <taxon>Pseudomonadati</taxon>
        <taxon>Acidobacteriota</taxon>
        <taxon>Terriglobia</taxon>
        <taxon>Terriglobales</taxon>
        <taxon>Acidobacteriaceae</taxon>
        <taxon>Terriglobus</taxon>
    </lineage>
</organism>
<dbReference type="NCBIfam" id="NF009464">
    <property type="entry name" value="PRK12824.1"/>
    <property type="match status" value="1"/>
</dbReference>
<evidence type="ECO:0000256" key="3">
    <source>
        <dbReference type="RuleBase" id="RU000363"/>
    </source>
</evidence>
<dbReference type="PANTHER" id="PTHR42879">
    <property type="entry name" value="3-OXOACYL-(ACYL-CARRIER-PROTEIN) REDUCTASE"/>
    <property type="match status" value="1"/>
</dbReference>
<dbReference type="OrthoDB" id="9803333at2"/>
<dbReference type="SMART" id="SM00822">
    <property type="entry name" value="PKS_KR"/>
    <property type="match status" value="1"/>
</dbReference>
<proteinExistence type="inferred from homology"/>
<dbReference type="InterPro" id="IPR050259">
    <property type="entry name" value="SDR"/>
</dbReference>
<dbReference type="Gene3D" id="3.40.50.720">
    <property type="entry name" value="NAD(P)-binding Rossmann-like Domain"/>
    <property type="match status" value="1"/>
</dbReference>
<evidence type="ECO:0000313" key="6">
    <source>
        <dbReference type="Proteomes" id="UP000321820"/>
    </source>
</evidence>
<dbReference type="RefSeq" id="WP_147649359.1">
    <property type="nucleotide sequence ID" value="NZ_CP042806.1"/>
</dbReference>
<name>A0A5B9EEA3_9BACT</name>
<keyword evidence="6" id="KW-1185">Reference proteome</keyword>
<dbReference type="FunFam" id="3.40.50.720:FF:000173">
    <property type="entry name" value="3-oxoacyl-[acyl-carrier protein] reductase"/>
    <property type="match status" value="1"/>
</dbReference>
<dbReference type="PANTHER" id="PTHR42879:SF2">
    <property type="entry name" value="3-OXOACYL-[ACYL-CARRIER-PROTEIN] REDUCTASE FABG"/>
    <property type="match status" value="1"/>
</dbReference>
<dbReference type="GO" id="GO:0016491">
    <property type="term" value="F:oxidoreductase activity"/>
    <property type="evidence" value="ECO:0007669"/>
    <property type="project" value="UniProtKB-KW"/>
</dbReference>
<evidence type="ECO:0000259" key="4">
    <source>
        <dbReference type="SMART" id="SM00822"/>
    </source>
</evidence>
<evidence type="ECO:0000313" key="5">
    <source>
        <dbReference type="EMBL" id="QEE30089.1"/>
    </source>
</evidence>
<accession>A0A5B9EEA3</accession>
<sequence>MSTASVVDHVNIAVDQLNIPTTKSLKGKVALVTGAGRGIGRAIAIALASQGATVAINYRTSGESAASLHDALQEADLDCLLVQGDVSDQEDARRVVKNVLDSPRKRLDILINNAGVTRDKSMVKMVSDEWDHVINTNLNSNFYCTSAALPAMIEQKFGRIVSISSVVGQAGAFGQANYAASKGAIIAFTKSLALEVAKHNITANTIAPGYTETDMFAGVSSEIREKIRGRIPLGRFAQPEEIAAAVSFLVTYGDYITGQQININGGCYM</sequence>
<dbReference type="KEGG" id="talb:FTW19_20150"/>
<evidence type="ECO:0000256" key="2">
    <source>
        <dbReference type="ARBA" id="ARBA00023002"/>
    </source>
</evidence>
<dbReference type="InterPro" id="IPR036291">
    <property type="entry name" value="NAD(P)-bd_dom_sf"/>
</dbReference>
<dbReference type="AlphaFoldDB" id="A0A5B9EEA3"/>